<evidence type="ECO:0000313" key="2">
    <source>
        <dbReference type="EMBL" id="CAK7932596.1"/>
    </source>
</evidence>
<dbReference type="PROSITE" id="PS51257">
    <property type="entry name" value="PROKAR_LIPOPROTEIN"/>
    <property type="match status" value="1"/>
</dbReference>
<evidence type="ECO:0000256" key="1">
    <source>
        <dbReference type="SAM" id="SignalP"/>
    </source>
</evidence>
<feature type="signal peptide" evidence="1">
    <location>
        <begin position="1"/>
        <end position="23"/>
    </location>
</feature>
<reference evidence="2" key="1">
    <citation type="submission" date="2024-01" db="EMBL/GenBank/DDBJ databases">
        <authorList>
            <person name="Webb A."/>
        </authorList>
    </citation>
    <scope>NUCLEOTIDE SEQUENCE</scope>
    <source>
        <strain evidence="2">Pm1</strain>
    </source>
</reference>
<name>A0AAV1UDC2_9STRA</name>
<dbReference type="EMBL" id="CAKLBY020000190">
    <property type="protein sequence ID" value="CAK7932596.1"/>
    <property type="molecule type" value="Genomic_DNA"/>
</dbReference>
<sequence length="260" mass="28617">MTKYSPFFMLVLFLSGGCYQCSASAAGPSSELTNTNVDQATPSEMGGHMIRQGSVTSFDAANDDRALHEHWTAIIEGFKRLASSVANWGPVKQVIDAGRGSKLIRQLVKWFSAEKLNIESIVVPPAAETNIKNIAKPLVAETKTENTAGLPVAKTNVENIVKQPAPETTIVSLEDADYKSKVDEAIGLLQNNEKNALSYVERQIDPMHLRAAWKALLIEADMSDEESARVKNLIEKAVAEYKNIYTKENSLAIPSYWIEF</sequence>
<evidence type="ECO:0000313" key="3">
    <source>
        <dbReference type="Proteomes" id="UP001162060"/>
    </source>
</evidence>
<proteinExistence type="predicted"/>
<dbReference type="Proteomes" id="UP001162060">
    <property type="component" value="Unassembled WGS sequence"/>
</dbReference>
<keyword evidence="1" id="KW-0732">Signal</keyword>
<gene>
    <name evidence="2" type="ORF">PM001_LOCUS17746</name>
</gene>
<protein>
    <submittedName>
        <fullName evidence="2">Uncharacterized protein</fullName>
    </submittedName>
</protein>
<dbReference type="AlphaFoldDB" id="A0AAV1UDC2"/>
<organism evidence="2 3">
    <name type="scientific">Peronospora matthiolae</name>
    <dbReference type="NCBI Taxonomy" id="2874970"/>
    <lineage>
        <taxon>Eukaryota</taxon>
        <taxon>Sar</taxon>
        <taxon>Stramenopiles</taxon>
        <taxon>Oomycota</taxon>
        <taxon>Peronosporomycetes</taxon>
        <taxon>Peronosporales</taxon>
        <taxon>Peronosporaceae</taxon>
        <taxon>Peronospora</taxon>
    </lineage>
</organism>
<feature type="chain" id="PRO_5043640152" evidence="1">
    <location>
        <begin position="24"/>
        <end position="260"/>
    </location>
</feature>
<accession>A0AAV1UDC2</accession>
<comment type="caution">
    <text evidence="2">The sequence shown here is derived from an EMBL/GenBank/DDBJ whole genome shotgun (WGS) entry which is preliminary data.</text>
</comment>